<name>A0ACC1H8K8_9FUNG</name>
<dbReference type="EMBL" id="JAMZIH010007901">
    <property type="protein sequence ID" value="KAJ1672748.1"/>
    <property type="molecule type" value="Genomic_DNA"/>
</dbReference>
<comment type="caution">
    <text evidence="1">The sequence shown here is derived from an EMBL/GenBank/DDBJ whole genome shotgun (WGS) entry which is preliminary data.</text>
</comment>
<evidence type="ECO:0000313" key="1">
    <source>
        <dbReference type="EMBL" id="KAJ1672748.1"/>
    </source>
</evidence>
<gene>
    <name evidence="1" type="ORF">EV182_006580</name>
</gene>
<reference evidence="1" key="1">
    <citation type="submission" date="2022-06" db="EMBL/GenBank/DDBJ databases">
        <title>Phylogenomic reconstructions and comparative analyses of Kickxellomycotina fungi.</title>
        <authorList>
            <person name="Reynolds N.K."/>
            <person name="Stajich J.E."/>
            <person name="Barry K."/>
            <person name="Grigoriev I.V."/>
            <person name="Crous P."/>
            <person name="Smith M.E."/>
        </authorList>
    </citation>
    <scope>NUCLEOTIDE SEQUENCE</scope>
    <source>
        <strain evidence="1">RSA 2271</strain>
    </source>
</reference>
<evidence type="ECO:0000313" key="2">
    <source>
        <dbReference type="Proteomes" id="UP001145114"/>
    </source>
</evidence>
<protein>
    <submittedName>
        <fullName evidence="1">Uncharacterized protein</fullName>
    </submittedName>
</protein>
<keyword evidence="2" id="KW-1185">Reference proteome</keyword>
<proteinExistence type="predicted"/>
<dbReference type="Proteomes" id="UP001145114">
    <property type="component" value="Unassembled WGS sequence"/>
</dbReference>
<accession>A0ACC1H8K8</accession>
<sequence length="89" mass="9988">MFIPRYIHDVIREICRPMKRDGLTFVPYFDLTHGGNTFAPGAGYEHSFVNSVSELIAIRQDLDPVKAGLEAPACAALMICTDEYIVHFD</sequence>
<feature type="non-terminal residue" evidence="1">
    <location>
        <position position="89"/>
    </location>
</feature>
<organism evidence="1 2">
    <name type="scientific">Spiromyces aspiralis</name>
    <dbReference type="NCBI Taxonomy" id="68401"/>
    <lineage>
        <taxon>Eukaryota</taxon>
        <taxon>Fungi</taxon>
        <taxon>Fungi incertae sedis</taxon>
        <taxon>Zoopagomycota</taxon>
        <taxon>Kickxellomycotina</taxon>
        <taxon>Kickxellomycetes</taxon>
        <taxon>Kickxellales</taxon>
        <taxon>Kickxellaceae</taxon>
        <taxon>Spiromyces</taxon>
    </lineage>
</organism>